<feature type="transmembrane region" description="Helical" evidence="6">
    <location>
        <begin position="181"/>
        <end position="203"/>
    </location>
</feature>
<evidence type="ECO:0000256" key="4">
    <source>
        <dbReference type="ARBA" id="ARBA00022989"/>
    </source>
</evidence>
<keyword evidence="3 6" id="KW-0812">Transmembrane</keyword>
<feature type="transmembrane region" description="Helical" evidence="6">
    <location>
        <begin position="149"/>
        <end position="169"/>
    </location>
</feature>
<feature type="transmembrane region" description="Helical" evidence="6">
    <location>
        <begin position="109"/>
        <end position="129"/>
    </location>
</feature>
<dbReference type="InterPro" id="IPR002781">
    <property type="entry name" value="TM_pro_TauE-like"/>
</dbReference>
<reference evidence="7 8" key="1">
    <citation type="submission" date="2017-10" db="EMBL/GenBank/DDBJ databases">
        <authorList>
            <person name="Banno H."/>
            <person name="Chua N.-H."/>
        </authorList>
    </citation>
    <scope>NUCLEOTIDE SEQUENCE [LARGE SCALE GENOMIC DNA]</scope>
    <source>
        <strain evidence="7">Vibrio tapetis CECT4600</strain>
    </source>
</reference>
<evidence type="ECO:0000313" key="7">
    <source>
        <dbReference type="EMBL" id="SON50563.1"/>
    </source>
</evidence>
<dbReference type="RefSeq" id="WP_102523024.1">
    <property type="nucleotide sequence ID" value="NZ_LT960611.1"/>
</dbReference>
<dbReference type="EMBL" id="LT960611">
    <property type="protein sequence ID" value="SON50563.1"/>
    <property type="molecule type" value="Genomic_DNA"/>
</dbReference>
<comment type="subcellular location">
    <subcellularLocation>
        <location evidence="6">Cell membrane</location>
        <topology evidence="6">Multi-pass membrane protein</topology>
    </subcellularLocation>
    <subcellularLocation>
        <location evidence="1">Membrane</location>
        <topology evidence="1">Multi-pass membrane protein</topology>
    </subcellularLocation>
</comment>
<evidence type="ECO:0000256" key="1">
    <source>
        <dbReference type="ARBA" id="ARBA00004141"/>
    </source>
</evidence>
<dbReference type="GO" id="GO:0005886">
    <property type="term" value="C:plasma membrane"/>
    <property type="evidence" value="ECO:0007669"/>
    <property type="project" value="UniProtKB-SubCell"/>
</dbReference>
<keyword evidence="5 6" id="KW-0472">Membrane</keyword>
<organism evidence="7 8">
    <name type="scientific">Vibrio tapetis subsp. tapetis</name>
    <dbReference type="NCBI Taxonomy" id="1671868"/>
    <lineage>
        <taxon>Bacteria</taxon>
        <taxon>Pseudomonadati</taxon>
        <taxon>Pseudomonadota</taxon>
        <taxon>Gammaproteobacteria</taxon>
        <taxon>Vibrionales</taxon>
        <taxon>Vibrionaceae</taxon>
        <taxon>Vibrio</taxon>
    </lineage>
</organism>
<accession>A0A2N8ZF68</accession>
<dbReference type="PANTHER" id="PTHR43483">
    <property type="entry name" value="MEMBRANE TRANSPORTER PROTEIN HI_0806-RELATED"/>
    <property type="match status" value="1"/>
</dbReference>
<evidence type="ECO:0000256" key="6">
    <source>
        <dbReference type="RuleBase" id="RU363041"/>
    </source>
</evidence>
<feature type="transmembrane region" description="Helical" evidence="6">
    <location>
        <begin position="6"/>
        <end position="37"/>
    </location>
</feature>
<evidence type="ECO:0000256" key="2">
    <source>
        <dbReference type="ARBA" id="ARBA00009142"/>
    </source>
</evidence>
<dbReference type="KEGG" id="vta:A2590"/>
<keyword evidence="6" id="KW-1003">Cell membrane</keyword>
<protein>
    <recommendedName>
        <fullName evidence="6">Probable membrane transporter protein</fullName>
    </recommendedName>
</protein>
<feature type="transmembrane region" description="Helical" evidence="6">
    <location>
        <begin position="215"/>
        <end position="234"/>
    </location>
</feature>
<evidence type="ECO:0000256" key="5">
    <source>
        <dbReference type="ARBA" id="ARBA00023136"/>
    </source>
</evidence>
<dbReference type="OrthoDB" id="457670at2"/>
<feature type="transmembrane region" description="Helical" evidence="6">
    <location>
        <begin position="49"/>
        <end position="71"/>
    </location>
</feature>
<gene>
    <name evidence="7" type="ORF">VTAP4600_A2590</name>
</gene>
<name>A0A2N8ZF68_9VIBR</name>
<evidence type="ECO:0000256" key="3">
    <source>
        <dbReference type="ARBA" id="ARBA00022692"/>
    </source>
</evidence>
<feature type="transmembrane region" description="Helical" evidence="6">
    <location>
        <begin position="83"/>
        <end position="102"/>
    </location>
</feature>
<dbReference type="Pfam" id="PF01925">
    <property type="entry name" value="TauE"/>
    <property type="match status" value="1"/>
</dbReference>
<comment type="similarity">
    <text evidence="2 6">Belongs to the 4-toluene sulfonate uptake permease (TSUP) (TC 2.A.102) family.</text>
</comment>
<feature type="transmembrane region" description="Helical" evidence="6">
    <location>
        <begin position="246"/>
        <end position="264"/>
    </location>
</feature>
<dbReference type="Proteomes" id="UP000235828">
    <property type="component" value="Chromosome A"/>
</dbReference>
<sequence length="266" mass="27448">MNIELLLQFLALGSFVGVMAGLLGIGGGLIVVPALVSWLLPQAGVDDNIVMHVALGTSLATIILTSGSSAFNHLKLGNVDLFVVKWLLPGVVIGGAAGSFIAEAIPSQYLIKVFGVIVLLLALQMLISIKATKVYPMPSQPVTLLSGSTIGVLSSLAGIGGGSLTVPFLSRHGVEMRKAIGSSSVCGCVIAIAGMGGFILNGAQAEGLPEYSLGYVYLPALFGIVATSMLTTRLGAKLASRLPTAVLKKIFALFLLFIACRMLLPL</sequence>
<keyword evidence="8" id="KW-1185">Reference proteome</keyword>
<keyword evidence="4 6" id="KW-1133">Transmembrane helix</keyword>
<dbReference type="PANTHER" id="PTHR43483:SF3">
    <property type="entry name" value="MEMBRANE TRANSPORTER PROTEIN HI_0806-RELATED"/>
    <property type="match status" value="1"/>
</dbReference>
<dbReference type="AlphaFoldDB" id="A0A2N8ZF68"/>
<proteinExistence type="inferred from homology"/>
<evidence type="ECO:0000313" key="8">
    <source>
        <dbReference type="Proteomes" id="UP000235828"/>
    </source>
</evidence>